<evidence type="ECO:0000259" key="1">
    <source>
        <dbReference type="Pfam" id="PF13349"/>
    </source>
</evidence>
<protein>
    <submittedName>
        <fullName evidence="2">DUF4097 family beta strand repeat-containing protein</fullName>
    </submittedName>
</protein>
<dbReference type="Proteomes" id="UP001499930">
    <property type="component" value="Unassembled WGS sequence"/>
</dbReference>
<dbReference type="Pfam" id="PF13349">
    <property type="entry name" value="DUF4097"/>
    <property type="match status" value="1"/>
</dbReference>
<name>A0ABP6KDP2_9ACTN</name>
<evidence type="ECO:0000313" key="3">
    <source>
        <dbReference type="Proteomes" id="UP001499930"/>
    </source>
</evidence>
<evidence type="ECO:0000313" key="2">
    <source>
        <dbReference type="EMBL" id="GAA3004237.1"/>
    </source>
</evidence>
<dbReference type="EMBL" id="BAAAWD010000007">
    <property type="protein sequence ID" value="GAA3004237.1"/>
    <property type="molecule type" value="Genomic_DNA"/>
</dbReference>
<dbReference type="InterPro" id="IPR025164">
    <property type="entry name" value="Toastrack_DUF4097"/>
</dbReference>
<organism evidence="2 3">
    <name type="scientific">Streptosporangium longisporum</name>
    <dbReference type="NCBI Taxonomy" id="46187"/>
    <lineage>
        <taxon>Bacteria</taxon>
        <taxon>Bacillati</taxon>
        <taxon>Actinomycetota</taxon>
        <taxon>Actinomycetes</taxon>
        <taxon>Streptosporangiales</taxon>
        <taxon>Streptosporangiaceae</taxon>
        <taxon>Streptosporangium</taxon>
    </lineage>
</organism>
<reference evidence="3" key="1">
    <citation type="journal article" date="2019" name="Int. J. Syst. Evol. Microbiol.">
        <title>The Global Catalogue of Microorganisms (GCM) 10K type strain sequencing project: providing services to taxonomists for standard genome sequencing and annotation.</title>
        <authorList>
            <consortium name="The Broad Institute Genomics Platform"/>
            <consortium name="The Broad Institute Genome Sequencing Center for Infectious Disease"/>
            <person name="Wu L."/>
            <person name="Ma J."/>
        </authorList>
    </citation>
    <scope>NUCLEOTIDE SEQUENCE [LARGE SCALE GENOMIC DNA]</scope>
    <source>
        <strain evidence="3">JCM 3106</strain>
    </source>
</reference>
<gene>
    <name evidence="2" type="ORF">GCM10017559_27180</name>
</gene>
<comment type="caution">
    <text evidence="2">The sequence shown here is derived from an EMBL/GenBank/DDBJ whole genome shotgun (WGS) entry which is preliminary data.</text>
</comment>
<feature type="domain" description="DUF4097" evidence="1">
    <location>
        <begin position="42"/>
        <end position="274"/>
    </location>
</feature>
<dbReference type="RefSeq" id="WP_344893718.1">
    <property type="nucleotide sequence ID" value="NZ_BAAAWD010000007.1"/>
</dbReference>
<accession>A0ABP6KDP2</accession>
<proteinExistence type="predicted"/>
<sequence length="280" mass="29195">MRQWSVEKPERLTFDEVSRLNVRVVAGRLAVLAGDGPATLEVTEVGDAPLLITHDDDGVLTVTYRDLTRDGILDGLMSRVRDGLAGDPQALRASDRRVTLTLTVPADRPVNVGTVSASAVISGFRDRTSIKSVSGDIVLDGVSGEISADTVSGDTESRGLVGDLSFKSLSGDLTVAQGKPRRLSATTVSGRITADLELPPTGHVTMNSVSGDIVVRLPHAVETDVKIRSTTGRIETTFTGLDHSAQAGMSALTGRIGGGMASLSAHTVSADVTLLKGGRA</sequence>
<keyword evidence="3" id="KW-1185">Reference proteome</keyword>